<dbReference type="PROSITE" id="PS51257">
    <property type="entry name" value="PROKAR_LIPOPROTEIN"/>
    <property type="match status" value="1"/>
</dbReference>
<evidence type="ECO:0000313" key="2">
    <source>
        <dbReference type="Proteomes" id="UP001597414"/>
    </source>
</evidence>
<dbReference type="InterPro" id="IPR012334">
    <property type="entry name" value="Pectin_lyas_fold"/>
</dbReference>
<dbReference type="RefSeq" id="WP_380806099.1">
    <property type="nucleotide sequence ID" value="NZ_JBHUIV010000025.1"/>
</dbReference>
<dbReference type="SUPFAM" id="SSF51126">
    <property type="entry name" value="Pectin lyase-like"/>
    <property type="match status" value="1"/>
</dbReference>
<dbReference type="EMBL" id="JBHUIV010000025">
    <property type="protein sequence ID" value="MFD2203530.1"/>
    <property type="molecule type" value="Genomic_DNA"/>
</dbReference>
<sequence>MKILREISVTIFILIFFSCTTLTGVLNAAIGPNKIPFHELETYLSKNPSIDTVFIKNGEYKDTEIKIYGVNRDLKILPESIGGVKISGKSTLTFVNSSKISFSGFEFYGIANRSAIIIDHSNEIRIFNNLFDRCGAFQFGKIVRITNGASYNKIYNNTFDYLKSMGVVVDVSSSDDVKLLSKQNEIFNNVFINIPNVKAVYPNSDGNGLEAIQLGQGSPKAMEKEIQTKVYNNLFINIIGDRSEIISVKSSANFIFENVFLDNDSGITFRVGNNNVFSSNIVYNTRSGLRVFGKGHLIDKNYFEGGSSGIIIPAANKSNENANTLEGSFYFQPEDIRVERNLIINPESSGINIGSKFSNSRKFYPKNLIIEENILLTSEKSSPIVSAGNEDISIYEKKNRNLRTELDKSNFNTEMDSINNVIRAARKFELKNSKLGIDWTKN</sequence>
<accession>A0ABW5BF59</accession>
<keyword evidence="2" id="KW-1185">Reference proteome</keyword>
<dbReference type="SMART" id="SM00710">
    <property type="entry name" value="PbH1"/>
    <property type="match status" value="5"/>
</dbReference>
<dbReference type="InterPro" id="IPR006626">
    <property type="entry name" value="PbH1"/>
</dbReference>
<name>A0ABW5BF59_9BACT</name>
<dbReference type="InterPro" id="IPR039513">
    <property type="entry name" value="PL-6"/>
</dbReference>
<comment type="caution">
    <text evidence="1">The sequence shown here is derived from an EMBL/GenBank/DDBJ whole genome shotgun (WGS) entry which is preliminary data.</text>
</comment>
<dbReference type="InterPro" id="IPR011050">
    <property type="entry name" value="Pectin_lyase_fold/virulence"/>
</dbReference>
<dbReference type="Gene3D" id="2.160.20.10">
    <property type="entry name" value="Single-stranded right-handed beta-helix, Pectin lyase-like"/>
    <property type="match status" value="1"/>
</dbReference>
<evidence type="ECO:0000313" key="1">
    <source>
        <dbReference type="EMBL" id="MFD2203530.1"/>
    </source>
</evidence>
<dbReference type="Pfam" id="PF14592">
    <property type="entry name" value="Chondroitinas_B"/>
    <property type="match status" value="1"/>
</dbReference>
<protein>
    <submittedName>
        <fullName evidence="1">Chondroitinase-B domain-containing protein</fullName>
    </submittedName>
</protein>
<proteinExistence type="predicted"/>
<organism evidence="1 2">
    <name type="scientific">Shivajiella indica</name>
    <dbReference type="NCBI Taxonomy" id="872115"/>
    <lineage>
        <taxon>Bacteria</taxon>
        <taxon>Pseudomonadati</taxon>
        <taxon>Bacteroidota</taxon>
        <taxon>Cytophagia</taxon>
        <taxon>Cytophagales</taxon>
        <taxon>Cyclobacteriaceae</taxon>
        <taxon>Shivajiella</taxon>
    </lineage>
</organism>
<dbReference type="Proteomes" id="UP001597414">
    <property type="component" value="Unassembled WGS sequence"/>
</dbReference>
<reference evidence="2" key="1">
    <citation type="journal article" date="2019" name="Int. J. Syst. Evol. Microbiol.">
        <title>The Global Catalogue of Microorganisms (GCM) 10K type strain sequencing project: providing services to taxonomists for standard genome sequencing and annotation.</title>
        <authorList>
            <consortium name="The Broad Institute Genomics Platform"/>
            <consortium name="The Broad Institute Genome Sequencing Center for Infectious Disease"/>
            <person name="Wu L."/>
            <person name="Ma J."/>
        </authorList>
    </citation>
    <scope>NUCLEOTIDE SEQUENCE [LARGE SCALE GENOMIC DNA]</scope>
    <source>
        <strain evidence="2">KCTC 19812</strain>
    </source>
</reference>
<gene>
    <name evidence="1" type="ORF">ACFSKV_18260</name>
</gene>